<accession>D1W771</accession>
<feature type="signal peptide" evidence="3">
    <location>
        <begin position="1"/>
        <end position="29"/>
    </location>
</feature>
<feature type="chain" id="PRO_5003025719" evidence="3">
    <location>
        <begin position="30"/>
        <end position="563"/>
    </location>
</feature>
<name>D1W771_9BACT</name>
<dbReference type="SUPFAM" id="SSF48452">
    <property type="entry name" value="TPR-like"/>
    <property type="match status" value="2"/>
</dbReference>
<evidence type="ECO:0000313" key="4">
    <source>
        <dbReference type="EMBL" id="EFA91619.1"/>
    </source>
</evidence>
<dbReference type="eggNOG" id="COG0265">
    <property type="taxonomic scope" value="Bacteria"/>
</dbReference>
<dbReference type="GO" id="GO:0009279">
    <property type="term" value="C:cell outer membrane"/>
    <property type="evidence" value="ECO:0007669"/>
    <property type="project" value="TreeGrafter"/>
</dbReference>
<dbReference type="SMART" id="SM00028">
    <property type="entry name" value="TPR"/>
    <property type="match status" value="5"/>
</dbReference>
<proteinExistence type="predicted"/>
<keyword evidence="2" id="KW-0802">TPR repeat</keyword>
<dbReference type="SUPFAM" id="SSF50494">
    <property type="entry name" value="Trypsin-like serine proteases"/>
    <property type="match status" value="1"/>
</dbReference>
<dbReference type="RefSeq" id="WP_004350044.1">
    <property type="nucleotide sequence ID" value="NZ_ADEG01000085.1"/>
</dbReference>
<dbReference type="AlphaFoldDB" id="D1W771"/>
<dbReference type="InterPro" id="IPR019734">
    <property type="entry name" value="TPR_rpt"/>
</dbReference>
<dbReference type="InterPro" id="IPR050498">
    <property type="entry name" value="Ycf3"/>
</dbReference>
<dbReference type="Gene3D" id="1.25.40.10">
    <property type="entry name" value="Tetratricopeptide repeat domain"/>
    <property type="match status" value="3"/>
</dbReference>
<dbReference type="EMBL" id="ADEG01000085">
    <property type="protein sequence ID" value="EFA91619.1"/>
    <property type="molecule type" value="Genomic_DNA"/>
</dbReference>
<evidence type="ECO:0000256" key="2">
    <source>
        <dbReference type="ARBA" id="ARBA00022803"/>
    </source>
</evidence>
<keyword evidence="1" id="KW-0677">Repeat</keyword>
<comment type="caution">
    <text evidence="4">The sequence shown here is derived from an EMBL/GenBank/DDBJ whole genome shotgun (WGS) entry which is preliminary data.</text>
</comment>
<evidence type="ECO:0000313" key="5">
    <source>
        <dbReference type="Proteomes" id="UP000005283"/>
    </source>
</evidence>
<dbReference type="InterPro" id="IPR011990">
    <property type="entry name" value="TPR-like_helical_dom_sf"/>
</dbReference>
<dbReference type="STRING" id="679190.HMPREF0650_0422"/>
<protein>
    <submittedName>
        <fullName evidence="4">Tetratricopeptide repeat protein</fullName>
    </submittedName>
</protein>
<evidence type="ECO:0000256" key="1">
    <source>
        <dbReference type="ARBA" id="ARBA00022737"/>
    </source>
</evidence>
<dbReference type="PANTHER" id="PTHR44858:SF1">
    <property type="entry name" value="UDP-N-ACETYLGLUCOSAMINE--PEPTIDE N-ACETYLGLUCOSAMINYLTRANSFERASE SPINDLY-RELATED"/>
    <property type="match status" value="1"/>
</dbReference>
<dbReference type="GO" id="GO:0046813">
    <property type="term" value="P:receptor-mediated virion attachment to host cell"/>
    <property type="evidence" value="ECO:0007669"/>
    <property type="project" value="TreeGrafter"/>
</dbReference>
<reference evidence="4 5" key="1">
    <citation type="submission" date="2009-12" db="EMBL/GenBank/DDBJ databases">
        <title>Genome Sequence of Prevotella buccalis ATCC 35310.</title>
        <authorList>
            <person name="Durkin A.S."/>
            <person name="Madupu R."/>
            <person name="Torralba M."/>
            <person name="Methe B."/>
            <person name="Sutton G."/>
            <person name="Strausberg R.L."/>
            <person name="Nelson K.E."/>
        </authorList>
    </citation>
    <scope>NUCLEOTIDE SEQUENCE [LARGE SCALE GENOMIC DNA]</scope>
    <source>
        <strain evidence="4 5">ATCC 35310</strain>
    </source>
</reference>
<dbReference type="PANTHER" id="PTHR44858">
    <property type="entry name" value="TETRATRICOPEPTIDE REPEAT PROTEIN 6"/>
    <property type="match status" value="1"/>
</dbReference>
<organism evidence="4 5">
    <name type="scientific">Hoylesella buccalis ATCC 35310</name>
    <dbReference type="NCBI Taxonomy" id="679190"/>
    <lineage>
        <taxon>Bacteria</taxon>
        <taxon>Pseudomonadati</taxon>
        <taxon>Bacteroidota</taxon>
        <taxon>Bacteroidia</taxon>
        <taxon>Bacteroidales</taxon>
        <taxon>Prevotellaceae</taxon>
        <taxon>Hoylesella</taxon>
    </lineage>
</organism>
<gene>
    <name evidence="4" type="ORF">HMPREF0650_0422</name>
</gene>
<dbReference type="Proteomes" id="UP000005283">
    <property type="component" value="Unassembled WGS sequence"/>
</dbReference>
<sequence length="563" mass="62318">MIHPIQSRTILTLTTLIALLLGGHSQVNAQSANVKKAAKSVFSLTTFKADGTLLSSTRGVFVGENGEAISTWKPFVGADSAVVIDAQGKAMTVDVMIGANELYDVCKFKVAGNTTPAKIAASTSKANEKVSVVGYSIKSLDIKQIPIQKVETFMDKYAYYIFSSEAPANKEGCPFVNAKGEVIGILQHANSADETHAVDAKFMNDMKVNTGLSIADPVLRQTSIRTQMPSKESDALVMLMMSREQNHKNYLKYVQDFKRLFPQSVDGYVAQANIFASKGLLSQAADEMETAIKQAKNKDVAHSEYAKLIYQQQLYQPDSTFTQWSLDKALDEATQANNINPLPVYQHQQAQIIFTKGNYQKAYDMFMALTKTSLRSGELFYEAAQAKTQLKADEKEILTLLDSAVAACPQPLTPVAAPYVLARGVAYDQIGEYKKALADYNQYDTLMLGRASHEFYYTRYKCNSQLRRYQQALNDIAHAAVLNRQEPTYLAEMASLQLKVNLYEDAIKTADLCISLAPSYADAYLIKGLAQVQNKQKKEGLETLNKAKELGDARAKDFIDKYK</sequence>
<dbReference type="Gene3D" id="2.40.10.120">
    <property type="match status" value="1"/>
</dbReference>
<keyword evidence="3" id="KW-0732">Signal</keyword>
<dbReference type="eggNOG" id="COG0457">
    <property type="taxonomic scope" value="Bacteria"/>
</dbReference>
<evidence type="ECO:0000256" key="3">
    <source>
        <dbReference type="SAM" id="SignalP"/>
    </source>
</evidence>
<dbReference type="InterPro" id="IPR009003">
    <property type="entry name" value="Peptidase_S1_PA"/>
</dbReference>
<keyword evidence="5" id="KW-1185">Reference proteome</keyword>